<accession>A0A2T2NAX9</accession>
<protein>
    <recommendedName>
        <fullName evidence="1">Azaphilone pigments biosynthesis cluster protein L N-terminal domain-containing protein</fullName>
    </recommendedName>
</protein>
<organism evidence="2 3">
    <name type="scientific">Corynespora cassiicola Philippines</name>
    <dbReference type="NCBI Taxonomy" id="1448308"/>
    <lineage>
        <taxon>Eukaryota</taxon>
        <taxon>Fungi</taxon>
        <taxon>Dikarya</taxon>
        <taxon>Ascomycota</taxon>
        <taxon>Pezizomycotina</taxon>
        <taxon>Dothideomycetes</taxon>
        <taxon>Pleosporomycetidae</taxon>
        <taxon>Pleosporales</taxon>
        <taxon>Corynesporascaceae</taxon>
        <taxon>Corynespora</taxon>
    </lineage>
</organism>
<sequence>MTDPFSVAGTAVGITSLGIQVCQSLVRYYSQYRSFHDDIDAVVQRVEGLQSILNTVALVKNKIESSDEPSADLQAALMACLSAVDSLKKMAEKCNETRTLGSTQDVARLVKKRLLWPFKKETLADTQKALDGLQANLLVALQALGHLDKQSVTLQKIDEDIQTISSVQLSHTSNVTSHMTDISNQYSQLSLQMSTMEQTLSLLVSSDGRPRDPSKLPLGLLTDGIESTQDLVPSFRRNLRRYKKSAEKASEEILLGTL</sequence>
<keyword evidence="3" id="KW-1185">Reference proteome</keyword>
<evidence type="ECO:0000313" key="2">
    <source>
        <dbReference type="EMBL" id="PSN62549.1"/>
    </source>
</evidence>
<name>A0A2T2NAX9_CORCC</name>
<gene>
    <name evidence="2" type="ORF">BS50DRAFT_638175</name>
</gene>
<evidence type="ECO:0000259" key="1">
    <source>
        <dbReference type="Pfam" id="PF17111"/>
    </source>
</evidence>
<dbReference type="AlphaFoldDB" id="A0A2T2NAX9"/>
<dbReference type="InterPro" id="IPR031348">
    <property type="entry name" value="PigL_N"/>
</dbReference>
<evidence type="ECO:0000313" key="3">
    <source>
        <dbReference type="Proteomes" id="UP000240883"/>
    </source>
</evidence>
<proteinExistence type="predicted"/>
<dbReference type="Proteomes" id="UP000240883">
    <property type="component" value="Unassembled WGS sequence"/>
</dbReference>
<feature type="domain" description="Azaphilone pigments biosynthesis cluster protein L N-terminal" evidence="1">
    <location>
        <begin position="2"/>
        <end position="196"/>
    </location>
</feature>
<reference evidence="2 3" key="1">
    <citation type="journal article" date="2018" name="Front. Microbiol.">
        <title>Genome-Wide Analysis of Corynespora cassiicola Leaf Fall Disease Putative Effectors.</title>
        <authorList>
            <person name="Lopez D."/>
            <person name="Ribeiro S."/>
            <person name="Label P."/>
            <person name="Fumanal B."/>
            <person name="Venisse J.S."/>
            <person name="Kohler A."/>
            <person name="de Oliveira R.R."/>
            <person name="Labutti K."/>
            <person name="Lipzen A."/>
            <person name="Lail K."/>
            <person name="Bauer D."/>
            <person name="Ohm R.A."/>
            <person name="Barry K.W."/>
            <person name="Spatafora J."/>
            <person name="Grigoriev I.V."/>
            <person name="Martin F.M."/>
            <person name="Pujade-Renaud V."/>
        </authorList>
    </citation>
    <scope>NUCLEOTIDE SEQUENCE [LARGE SCALE GENOMIC DNA]</scope>
    <source>
        <strain evidence="2 3">Philippines</strain>
    </source>
</reference>
<dbReference type="EMBL" id="KZ678141">
    <property type="protein sequence ID" value="PSN62549.1"/>
    <property type="molecule type" value="Genomic_DNA"/>
</dbReference>
<dbReference type="OrthoDB" id="1577640at2759"/>
<dbReference type="Pfam" id="PF17111">
    <property type="entry name" value="PigL_N"/>
    <property type="match status" value="1"/>
</dbReference>